<evidence type="ECO:0000313" key="3">
    <source>
        <dbReference type="EMBL" id="MBO1323641.1"/>
    </source>
</evidence>
<sequence length="93" mass="9914">MLLTNLPLLHSGVIDHVQARSAQDMVARRLSELGFVPGEPVRVVALGPVGHDPMAVEIGFTRFALRRAEAERIVLRQAGATPAPSTPPLEVAA</sequence>
<dbReference type="InterPro" id="IPR052713">
    <property type="entry name" value="FeoA"/>
</dbReference>
<keyword evidence="1" id="KW-0408">Iron</keyword>
<dbReference type="InterPro" id="IPR008988">
    <property type="entry name" value="Transcriptional_repressor_C"/>
</dbReference>
<dbReference type="Gene3D" id="2.30.30.90">
    <property type="match status" value="1"/>
</dbReference>
<dbReference type="SMART" id="SM00899">
    <property type="entry name" value="FeoA"/>
    <property type="match status" value="1"/>
</dbReference>
<dbReference type="RefSeq" id="WP_207844065.1">
    <property type="nucleotide sequence ID" value="NZ_JAFVMH010000001.1"/>
</dbReference>
<gene>
    <name evidence="3" type="ORF">J2D77_00530</name>
</gene>
<evidence type="ECO:0000256" key="1">
    <source>
        <dbReference type="ARBA" id="ARBA00023004"/>
    </source>
</evidence>
<proteinExistence type="predicted"/>
<feature type="domain" description="Ferrous iron transporter FeoA-like" evidence="2">
    <location>
        <begin position="1"/>
        <end position="77"/>
    </location>
</feature>
<dbReference type="SUPFAM" id="SSF50037">
    <property type="entry name" value="C-terminal domain of transcriptional repressors"/>
    <property type="match status" value="1"/>
</dbReference>
<dbReference type="PANTHER" id="PTHR42954">
    <property type="entry name" value="FE(2+) TRANSPORT PROTEIN A"/>
    <property type="match status" value="1"/>
</dbReference>
<comment type="caution">
    <text evidence="3">The sequence shown here is derived from an EMBL/GenBank/DDBJ whole genome shotgun (WGS) entry which is preliminary data.</text>
</comment>
<name>A0A939HMJ3_9PROT</name>
<dbReference type="Pfam" id="PF04023">
    <property type="entry name" value="FeoA"/>
    <property type="match status" value="1"/>
</dbReference>
<dbReference type="EMBL" id="JAFVMH010000001">
    <property type="protein sequence ID" value="MBO1323641.1"/>
    <property type="molecule type" value="Genomic_DNA"/>
</dbReference>
<keyword evidence="4" id="KW-1185">Reference proteome</keyword>
<dbReference type="InterPro" id="IPR007167">
    <property type="entry name" value="Fe-transptr_FeoA-like"/>
</dbReference>
<organism evidence="3 4">
    <name type="scientific">Acetobacter garciniae</name>
    <dbReference type="NCBI Taxonomy" id="2817435"/>
    <lineage>
        <taxon>Bacteria</taxon>
        <taxon>Pseudomonadati</taxon>
        <taxon>Pseudomonadota</taxon>
        <taxon>Alphaproteobacteria</taxon>
        <taxon>Acetobacterales</taxon>
        <taxon>Acetobacteraceae</taxon>
        <taxon>Acetobacter</taxon>
    </lineage>
</organism>
<dbReference type="Proteomes" id="UP000664073">
    <property type="component" value="Unassembled WGS sequence"/>
</dbReference>
<dbReference type="PANTHER" id="PTHR42954:SF2">
    <property type="entry name" value="FE(2+) TRANSPORT PROTEIN A"/>
    <property type="match status" value="1"/>
</dbReference>
<dbReference type="GO" id="GO:0046914">
    <property type="term" value="F:transition metal ion binding"/>
    <property type="evidence" value="ECO:0007669"/>
    <property type="project" value="InterPro"/>
</dbReference>
<reference evidence="3" key="1">
    <citation type="submission" date="2021-03" db="EMBL/GenBank/DDBJ databases">
        <title>The complete genome sequence of Acetobacter sp. TBRC 12339.</title>
        <authorList>
            <person name="Charoenyingcharoen P."/>
            <person name="Yukphan P."/>
        </authorList>
    </citation>
    <scope>NUCLEOTIDE SEQUENCE</scope>
    <source>
        <strain evidence="3">TBRC 12339</strain>
    </source>
</reference>
<evidence type="ECO:0000259" key="2">
    <source>
        <dbReference type="SMART" id="SM00899"/>
    </source>
</evidence>
<dbReference type="InterPro" id="IPR038157">
    <property type="entry name" value="FeoA_core_dom"/>
</dbReference>
<dbReference type="AlphaFoldDB" id="A0A939HMJ3"/>
<evidence type="ECO:0000313" key="4">
    <source>
        <dbReference type="Proteomes" id="UP000664073"/>
    </source>
</evidence>
<protein>
    <submittedName>
        <fullName evidence="3">Ferrous iron transport protein A</fullName>
    </submittedName>
</protein>
<accession>A0A939HMJ3</accession>